<dbReference type="GO" id="GO:0006289">
    <property type="term" value="P:nucleotide-excision repair"/>
    <property type="evidence" value="ECO:0007669"/>
    <property type="project" value="TreeGrafter"/>
</dbReference>
<evidence type="ECO:0000256" key="5">
    <source>
        <dbReference type="ARBA" id="ARBA00023242"/>
    </source>
</evidence>
<dbReference type="SUPFAM" id="SSF46785">
    <property type="entry name" value="Winged helix' DNA-binding domain"/>
    <property type="match status" value="1"/>
</dbReference>
<dbReference type="InterPro" id="IPR040260">
    <property type="entry name" value="RFA2-like"/>
</dbReference>
<keyword evidence="3" id="KW-0235">DNA replication</keyword>
<keyword evidence="4" id="KW-0238">DNA-binding</keyword>
<evidence type="ECO:0000259" key="8">
    <source>
        <dbReference type="Pfam" id="PF08784"/>
    </source>
</evidence>
<dbReference type="InterPro" id="IPR014892">
    <property type="entry name" value="RPA_C"/>
</dbReference>
<comment type="similarity">
    <text evidence="2">Belongs to the replication factor A protein 2 family.</text>
</comment>
<name>A0A061BDI7_RHOTO</name>
<protein>
    <submittedName>
        <fullName evidence="9">RHTO0S15e05094g1_1</fullName>
    </submittedName>
</protein>
<dbReference type="InterPro" id="IPR036388">
    <property type="entry name" value="WH-like_DNA-bd_sf"/>
</dbReference>
<dbReference type="InterPro" id="IPR012340">
    <property type="entry name" value="NA-bd_OB-fold"/>
</dbReference>
<evidence type="ECO:0000256" key="4">
    <source>
        <dbReference type="ARBA" id="ARBA00023125"/>
    </source>
</evidence>
<dbReference type="InterPro" id="IPR014646">
    <property type="entry name" value="Rfa2/RPA32"/>
</dbReference>
<dbReference type="GO" id="GO:0006260">
    <property type="term" value="P:DNA replication"/>
    <property type="evidence" value="ECO:0007669"/>
    <property type="project" value="UniProtKB-KW"/>
</dbReference>
<dbReference type="SUPFAM" id="SSF50249">
    <property type="entry name" value="Nucleic acid-binding proteins"/>
    <property type="match status" value="1"/>
</dbReference>
<comment type="subcellular location">
    <subcellularLocation>
        <location evidence="1">Nucleus</location>
    </subcellularLocation>
</comment>
<feature type="compositionally biased region" description="Gly residues" evidence="6">
    <location>
        <begin position="1"/>
        <end position="26"/>
    </location>
</feature>
<dbReference type="GO" id="GO:0035861">
    <property type="term" value="C:site of double-strand break"/>
    <property type="evidence" value="ECO:0007669"/>
    <property type="project" value="TreeGrafter"/>
</dbReference>
<dbReference type="PANTHER" id="PTHR13989">
    <property type="entry name" value="REPLICATION PROTEIN A-RELATED"/>
    <property type="match status" value="1"/>
</dbReference>
<dbReference type="InterPro" id="IPR036390">
    <property type="entry name" value="WH_DNA-bd_sf"/>
</dbReference>
<evidence type="ECO:0000256" key="6">
    <source>
        <dbReference type="SAM" id="MobiDB-lite"/>
    </source>
</evidence>
<reference evidence="9" key="1">
    <citation type="journal article" date="2014" name="Genome Announc.">
        <title>Draft genome sequence of Rhodosporidium toruloides CECT1137, an oleaginous yeast of biotechnological interest.</title>
        <authorList>
            <person name="Morin N."/>
            <person name="Calcas X."/>
            <person name="Devillers H."/>
            <person name="Durrens P."/>
            <person name="Sherman D.J."/>
            <person name="Nicaud J.-M."/>
            <person name="Neuveglise C."/>
        </authorList>
    </citation>
    <scope>NUCLEOTIDE SEQUENCE</scope>
    <source>
        <strain evidence="9">CECT1137</strain>
    </source>
</reference>
<feature type="region of interest" description="Disordered" evidence="6">
    <location>
        <begin position="1"/>
        <end position="30"/>
    </location>
</feature>
<dbReference type="InterPro" id="IPR004365">
    <property type="entry name" value="NA-bd_OB_tRNA"/>
</dbReference>
<proteinExistence type="inferred from homology"/>
<evidence type="ECO:0000256" key="1">
    <source>
        <dbReference type="ARBA" id="ARBA00004123"/>
    </source>
</evidence>
<dbReference type="Gene3D" id="1.10.10.10">
    <property type="entry name" value="Winged helix-like DNA-binding domain superfamily/Winged helix DNA-binding domain"/>
    <property type="match status" value="1"/>
</dbReference>
<dbReference type="GO" id="GO:0000724">
    <property type="term" value="P:double-strand break repair via homologous recombination"/>
    <property type="evidence" value="ECO:0007669"/>
    <property type="project" value="TreeGrafter"/>
</dbReference>
<evidence type="ECO:0000259" key="7">
    <source>
        <dbReference type="Pfam" id="PF01336"/>
    </source>
</evidence>
<evidence type="ECO:0000256" key="2">
    <source>
        <dbReference type="ARBA" id="ARBA00007815"/>
    </source>
</evidence>
<dbReference type="PANTHER" id="PTHR13989:SF16">
    <property type="entry name" value="REPLICATION PROTEIN A2"/>
    <property type="match status" value="1"/>
</dbReference>
<gene>
    <name evidence="9" type="ORF">RHTO0S_15e05094g</name>
</gene>
<dbReference type="Pfam" id="PF08784">
    <property type="entry name" value="RPA_C"/>
    <property type="match status" value="1"/>
</dbReference>
<dbReference type="AlphaFoldDB" id="A0A061BDI7"/>
<dbReference type="CDD" id="cd04478">
    <property type="entry name" value="RPA2_DBD_D"/>
    <property type="match status" value="1"/>
</dbReference>
<dbReference type="GO" id="GO:0000781">
    <property type="term" value="C:chromosome, telomeric region"/>
    <property type="evidence" value="ECO:0007669"/>
    <property type="project" value="TreeGrafter"/>
</dbReference>
<dbReference type="PIRSF" id="PIRSF036949">
    <property type="entry name" value="RPA32"/>
    <property type="match status" value="1"/>
</dbReference>
<dbReference type="Pfam" id="PF01336">
    <property type="entry name" value="tRNA_anti-codon"/>
    <property type="match status" value="1"/>
</dbReference>
<feature type="domain" description="Replication protein A C-terminal" evidence="8">
    <location>
        <begin position="155"/>
        <end position="261"/>
    </location>
</feature>
<accession>A0A061BDI7</accession>
<feature type="domain" description="OB" evidence="7">
    <location>
        <begin position="63"/>
        <end position="136"/>
    </location>
</feature>
<organism evidence="9">
    <name type="scientific">Rhodotorula toruloides</name>
    <name type="common">Yeast</name>
    <name type="synonym">Rhodosporidium toruloides</name>
    <dbReference type="NCBI Taxonomy" id="5286"/>
    <lineage>
        <taxon>Eukaryota</taxon>
        <taxon>Fungi</taxon>
        <taxon>Dikarya</taxon>
        <taxon>Basidiomycota</taxon>
        <taxon>Pucciniomycotina</taxon>
        <taxon>Microbotryomycetes</taxon>
        <taxon>Sporidiobolales</taxon>
        <taxon>Sporidiobolaceae</taxon>
        <taxon>Rhodotorula</taxon>
    </lineage>
</organism>
<keyword evidence="5" id="KW-0539">Nucleus</keyword>
<dbReference type="OrthoDB" id="25571at2759"/>
<dbReference type="GO" id="GO:0005662">
    <property type="term" value="C:DNA replication factor A complex"/>
    <property type="evidence" value="ECO:0007669"/>
    <property type="project" value="TreeGrafter"/>
</dbReference>
<sequence length="268" mass="28639">MSYAGGGFMMGSQGGGSQSSPGGGKRSGTSALRPVTIHQLHSATQAFAEAEFYVDNAELKDITLVACIRNISHTQTQMTMLIEDGTGQIDARMWKDPNAEETAQDEYQLNTYVRIIGALKTFSNKRHVSANRVRPIEDFNEILFHPIECIYVHKYYTEGPPGGGAGGTHAITHTTYDSGANPYAGGGGLATSHDDIYADLPPGQRTIMTTIAQQVNSGQSGEEGVNINAVIRAIGGNPSAIRNDIETLVGDGHLYQTIDDDHVLPTAS</sequence>
<dbReference type="GO" id="GO:0003697">
    <property type="term" value="F:single-stranded DNA binding"/>
    <property type="evidence" value="ECO:0007669"/>
    <property type="project" value="TreeGrafter"/>
</dbReference>
<dbReference type="Gene3D" id="2.40.50.140">
    <property type="entry name" value="Nucleic acid-binding proteins"/>
    <property type="match status" value="1"/>
</dbReference>
<evidence type="ECO:0000256" key="3">
    <source>
        <dbReference type="ARBA" id="ARBA00022705"/>
    </source>
</evidence>
<evidence type="ECO:0000313" key="9">
    <source>
        <dbReference type="EMBL" id="CDR48019.1"/>
    </source>
</evidence>
<dbReference type="EMBL" id="LK052950">
    <property type="protein sequence ID" value="CDR48019.1"/>
    <property type="molecule type" value="Genomic_DNA"/>
</dbReference>